<feature type="compositionally biased region" description="Polar residues" evidence="3">
    <location>
        <begin position="116"/>
        <end position="125"/>
    </location>
</feature>
<dbReference type="CDD" id="cd07996">
    <property type="entry name" value="WGR_MMR_like"/>
    <property type="match status" value="1"/>
</dbReference>
<feature type="region of interest" description="Disordered" evidence="3">
    <location>
        <begin position="777"/>
        <end position="796"/>
    </location>
</feature>
<feature type="region of interest" description="Disordered" evidence="3">
    <location>
        <begin position="61"/>
        <end position="132"/>
    </location>
</feature>
<dbReference type="EMBL" id="AKWJ02000004">
    <property type="protein sequence ID" value="EKP15680.1"/>
    <property type="molecule type" value="Genomic_DNA"/>
</dbReference>
<dbReference type="InterPro" id="IPR025406">
    <property type="entry name" value="DUF4132"/>
</dbReference>
<accession>A0ABP2S963</accession>
<dbReference type="InterPro" id="IPR008893">
    <property type="entry name" value="WGR_domain"/>
</dbReference>
<dbReference type="Pfam" id="PF23598">
    <property type="entry name" value="LRR_14"/>
    <property type="match status" value="1"/>
</dbReference>
<evidence type="ECO:0000313" key="5">
    <source>
        <dbReference type="EMBL" id="EKP15680.1"/>
    </source>
</evidence>
<dbReference type="NCBIfam" id="NF047558">
    <property type="entry name" value="TPR_END_plus"/>
    <property type="match status" value="1"/>
</dbReference>
<dbReference type="Proteomes" id="UP000002837">
    <property type="component" value="Unassembled WGS sequence"/>
</dbReference>
<dbReference type="Pfam" id="PF13855">
    <property type="entry name" value="LRR_8"/>
    <property type="match status" value="2"/>
</dbReference>
<dbReference type="InterPro" id="IPR036930">
    <property type="entry name" value="WGR_dom_sf"/>
</dbReference>
<dbReference type="PANTHER" id="PTHR48051">
    <property type="match status" value="1"/>
</dbReference>
<dbReference type="Gene3D" id="3.80.10.10">
    <property type="entry name" value="Ribonuclease Inhibitor"/>
    <property type="match status" value="2"/>
</dbReference>
<dbReference type="InterPro" id="IPR032675">
    <property type="entry name" value="LRR_dom_sf"/>
</dbReference>
<dbReference type="Pfam" id="PF05406">
    <property type="entry name" value="WGR"/>
    <property type="match status" value="1"/>
</dbReference>
<feature type="domain" description="WGR" evidence="4">
    <location>
        <begin position="1"/>
        <end position="78"/>
    </location>
</feature>
<evidence type="ECO:0000313" key="6">
    <source>
        <dbReference type="Proteomes" id="UP000002837"/>
    </source>
</evidence>
<dbReference type="InterPro" id="IPR050216">
    <property type="entry name" value="LRR_domain-containing"/>
</dbReference>
<dbReference type="PROSITE" id="PS51977">
    <property type="entry name" value="WGR"/>
    <property type="match status" value="1"/>
</dbReference>
<dbReference type="InterPro" id="IPR049809">
    <property type="entry name" value="YehF/YfeS-like_WGR"/>
</dbReference>
<dbReference type="Gene3D" id="2.20.140.10">
    <property type="entry name" value="WGR domain"/>
    <property type="match status" value="1"/>
</dbReference>
<gene>
    <name evidence="5" type="ORF">LEP1GSC128_0052</name>
</gene>
<dbReference type="PANTHER" id="PTHR48051:SF54">
    <property type="entry name" value="LEUCINE-RICH REPEAT-CONTAINING PROTEIN"/>
    <property type="match status" value="1"/>
</dbReference>
<protein>
    <submittedName>
        <fullName evidence="5">Leucine rich repeat protein</fullName>
    </submittedName>
</protein>
<dbReference type="SMART" id="SM00369">
    <property type="entry name" value="LRR_TYP"/>
    <property type="match status" value="6"/>
</dbReference>
<sequence length="1608" mass="183153">MKQALTYQDGSSNKFWNIEVTGNSFIVTYGKIGTVGQTQTKTYDNEDKCLKEAEKLLSEKLKKGYQGSGESESVNSSVSSKTKETESKKSKTETSETKNSKTGSKPEIETDDATGETLQTHSKNGNYKIEERKLKEPVPKTLGLSKEDLSFRSDIVSVLPKEEPKPFKLKERTEGFSTLKRGINWWTVDWTNQNIPLFMSKQEAHFWFLALTCMEGLDGDYEEKKNKRTIEKLQSFLNSQTIDGNLTLEKTIHLLERKAEAWDEKRITPPSYIVFPFYHLFGLEKTIHFLVTYNHPDGMKQKDLTNGSYYEGFTRLLSILDESERKLCKERIKPLLKPKELEEDETIAPYLIAFDLGMKEELLPIVESWKSRKPDVYHPYSNYRKDIIFALENPEIVKREMRKIGHLLDSAEEVKRWITITQYSDLEWAALSVKEVFSSYNNEKYKEMLKLFLGIQASESAKPMLHLYAVPKLAAEIKNWFVDHPYFAIEGLVPAVLDGDKKISELAIDILQSLFARGYGETIVRESVKSVPEIQEKIKNEILENSTFMAEPFDDSTTPSWLADAIKAVPKGKTISWVVAEELPPILIQKRKLSARQVTVVLSELKEKGLEESSTLLSGLKEHSESASLDNFVWKLFELWISLGAPSKDKWAFTALGKLGGDRIALKLTPLIKVWPGESQHQRAVLGLEILKTIGSDTALMQLNGIAQKVKFKGLKEMANTFMESIAKKKGLRKSELEDRVIPDCGLDEQGKREFDFGPRKFQFVLGPDLKPMIKDEDGKIKDDLPKPNSKDDSDLANASVEEWKLMKKQIREVGKIQAQRMEQAMETGRRWKVEEWEMLIAKHPLMTHIAKTILWWVYFPDQNDSIESFRLTEEKDYADIHDRSLNLQGGSYVGIVHPLLLSVEEKKSWGQSFSDYEIISPFAQLGRPVYVLSEEDKNKNEIPGFSKQKLKAEQLIFGLEKMGWSRGTAGDGGGFDEHSKQFLGDTAVIRYDGDDLAYGNIGGQDLDLKGAYFVKGLREPSSYEEKETKLSLKEINPVTFSETLYALLQVSGFSYPASNEIGLKTAQDALLKSLKTPEKKEEAFDEIDYTEIYNGFSSAWKKFLSDSHQITKSKNHKNIPKITQLSIGSSDKISSFQELKFFTKLEELTITESVKDTSVLAELKNLKKIELHKWNVKDLVILNSCTQLEEVILKNIEGFESDFDCSGLLKESKAKIVLDFSQNKFERLPDAVTTFQSLTSLSLIGCELLELPESMGNLKRLTELDLSQNKLTSLPASLGSLDQLTRLYIDSNQFSTIPEPVLSLKNLKRLSVCWNRISSLPDGIGNLTSLTDLAFYENQLFSLPASIQNLSSLKRLVLSKNKFSDFPEPILHLSNLETLDLGENPIRSLPEKIDSLFYLKSLDIENTLVESLPESIEKLTQLETLRLKGSKLKEVPDFLDNMESLRKITFESEEFNKLKQWCEFEYKEYMKLKSIKFPEAATKIKWLFSEKGADFLKLNQWEVKLKISEIYDRKSEKFASEVYALAAILKDEKFFSIASRMTGDRYINARIPFNQACYYALTGQKDPMLEAIRKAIELGAEANEFTNESDFASFKTDLGFLDAIGKN</sequence>
<feature type="compositionally biased region" description="Basic and acidic residues" evidence="3">
    <location>
        <begin position="777"/>
        <end position="794"/>
    </location>
</feature>
<dbReference type="InterPro" id="IPR003591">
    <property type="entry name" value="Leu-rich_rpt_typical-subtyp"/>
</dbReference>
<evidence type="ECO:0000256" key="2">
    <source>
        <dbReference type="ARBA" id="ARBA00022737"/>
    </source>
</evidence>
<dbReference type="SMART" id="SM00773">
    <property type="entry name" value="WGR"/>
    <property type="match status" value="1"/>
</dbReference>
<name>A0ABP2S963_LEPBO</name>
<keyword evidence="2" id="KW-0677">Repeat</keyword>
<keyword evidence="1" id="KW-0433">Leucine-rich repeat</keyword>
<dbReference type="SUPFAM" id="SSF142921">
    <property type="entry name" value="WGR domain-like"/>
    <property type="match status" value="1"/>
</dbReference>
<evidence type="ECO:0000259" key="4">
    <source>
        <dbReference type="PROSITE" id="PS51977"/>
    </source>
</evidence>
<dbReference type="SMART" id="SM00364">
    <property type="entry name" value="LRR_BAC"/>
    <property type="match status" value="7"/>
</dbReference>
<dbReference type="InterPro" id="IPR055414">
    <property type="entry name" value="LRR_R13L4/SHOC2-like"/>
</dbReference>
<dbReference type="Pfam" id="PF13569">
    <property type="entry name" value="DUF4132"/>
    <property type="match status" value="1"/>
</dbReference>
<dbReference type="InterPro" id="IPR001611">
    <property type="entry name" value="Leu-rich_rpt"/>
</dbReference>
<evidence type="ECO:0000256" key="3">
    <source>
        <dbReference type="SAM" id="MobiDB-lite"/>
    </source>
</evidence>
<dbReference type="SMART" id="SM00365">
    <property type="entry name" value="LRR_SD22"/>
    <property type="match status" value="4"/>
</dbReference>
<organism evidence="5 6">
    <name type="scientific">Leptospira borgpetersenii str. 200801926</name>
    <dbReference type="NCBI Taxonomy" id="1193009"/>
    <lineage>
        <taxon>Bacteria</taxon>
        <taxon>Pseudomonadati</taxon>
        <taxon>Spirochaetota</taxon>
        <taxon>Spirochaetia</taxon>
        <taxon>Leptospirales</taxon>
        <taxon>Leptospiraceae</taxon>
        <taxon>Leptospira</taxon>
    </lineage>
</organism>
<keyword evidence="6" id="KW-1185">Reference proteome</keyword>
<evidence type="ECO:0000256" key="1">
    <source>
        <dbReference type="ARBA" id="ARBA00022614"/>
    </source>
</evidence>
<feature type="compositionally biased region" description="Low complexity" evidence="3">
    <location>
        <begin position="68"/>
        <end position="80"/>
    </location>
</feature>
<comment type="caution">
    <text evidence="5">The sequence shown here is derived from an EMBL/GenBank/DDBJ whole genome shotgun (WGS) entry which is preliminary data.</text>
</comment>
<dbReference type="PROSITE" id="PS51450">
    <property type="entry name" value="LRR"/>
    <property type="match status" value="2"/>
</dbReference>
<reference evidence="5" key="1">
    <citation type="submission" date="2012-09" db="EMBL/GenBank/DDBJ databases">
        <authorList>
            <person name="Harkins D.M."/>
            <person name="Durkin A.S."/>
            <person name="Brinkac L.M."/>
            <person name="Selengut J.D."/>
            <person name="Sanka R."/>
            <person name="DePew J."/>
            <person name="Purushe J."/>
            <person name="Picardeau M."/>
            <person name="Werts C."/>
            <person name="Goarant C."/>
            <person name="Vinetz J.M."/>
            <person name="Sutton G.G."/>
            <person name="Nelson W.C."/>
            <person name="Fouts D.E."/>
        </authorList>
    </citation>
    <scope>NUCLEOTIDE SEQUENCE [LARGE SCALE GENOMIC DNA]</scope>
    <source>
        <strain evidence="5">200801926</strain>
    </source>
</reference>
<proteinExistence type="predicted"/>
<feature type="compositionally biased region" description="Basic and acidic residues" evidence="3">
    <location>
        <begin position="81"/>
        <end position="108"/>
    </location>
</feature>
<dbReference type="SUPFAM" id="SSF52058">
    <property type="entry name" value="L domain-like"/>
    <property type="match status" value="2"/>
</dbReference>